<name>A0A227NPI9_9FLAO</name>
<dbReference type="Proteomes" id="UP000214684">
    <property type="component" value="Unassembled WGS sequence"/>
</dbReference>
<evidence type="ECO:0000313" key="8">
    <source>
        <dbReference type="EMBL" id="OXE99730.1"/>
    </source>
</evidence>
<dbReference type="AlphaFoldDB" id="A0A227NPI9"/>
<evidence type="ECO:0000313" key="9">
    <source>
        <dbReference type="Proteomes" id="UP000214684"/>
    </source>
</evidence>
<dbReference type="GO" id="GO:0003677">
    <property type="term" value="F:DNA binding"/>
    <property type="evidence" value="ECO:0007669"/>
    <property type="project" value="UniProtKB-KW"/>
</dbReference>
<dbReference type="GO" id="GO:0000150">
    <property type="term" value="F:DNA strand exchange activity"/>
    <property type="evidence" value="ECO:0007669"/>
    <property type="project" value="InterPro"/>
</dbReference>
<feature type="domain" description="Resolvase/invertase-type recombinase catalytic" evidence="6">
    <location>
        <begin position="4"/>
        <end position="152"/>
    </location>
</feature>
<dbReference type="InterPro" id="IPR011109">
    <property type="entry name" value="DNA_bind_recombinase_dom"/>
</dbReference>
<dbReference type="PANTHER" id="PTHR30461:SF2">
    <property type="entry name" value="SERINE RECOMBINASE PINE-RELATED"/>
    <property type="match status" value="1"/>
</dbReference>
<keyword evidence="3" id="KW-0233">DNA recombination</keyword>
<dbReference type="RefSeq" id="WP_165769858.1">
    <property type="nucleotide sequence ID" value="NZ_MUGS01000059.1"/>
</dbReference>
<organism evidence="8 9">
    <name type="scientific">Flavobacterium araucananum</name>
    <dbReference type="NCBI Taxonomy" id="946678"/>
    <lineage>
        <taxon>Bacteria</taxon>
        <taxon>Pseudomonadati</taxon>
        <taxon>Bacteroidota</taxon>
        <taxon>Flavobacteriia</taxon>
        <taxon>Flavobacteriales</taxon>
        <taxon>Flavobacteriaceae</taxon>
        <taxon>Flavobacterium</taxon>
    </lineage>
</organism>
<evidence type="ECO:0000256" key="1">
    <source>
        <dbReference type="ARBA" id="ARBA00022908"/>
    </source>
</evidence>
<dbReference type="SMART" id="SM00857">
    <property type="entry name" value="Resolvase"/>
    <property type="match status" value="1"/>
</dbReference>
<evidence type="ECO:0000259" key="7">
    <source>
        <dbReference type="PROSITE" id="PS51737"/>
    </source>
</evidence>
<dbReference type="GO" id="GO:0015074">
    <property type="term" value="P:DNA integration"/>
    <property type="evidence" value="ECO:0007669"/>
    <property type="project" value="UniProtKB-KW"/>
</dbReference>
<comment type="caution">
    <text evidence="8">The sequence shown here is derived from an EMBL/GenBank/DDBJ whole genome shotgun (WGS) entry which is preliminary data.</text>
</comment>
<feature type="active site" description="O-(5'-phospho-DNA)-serine intermediate" evidence="4 5">
    <location>
        <position position="12"/>
    </location>
</feature>
<dbReference type="CDD" id="cd00338">
    <property type="entry name" value="Ser_Recombinase"/>
    <property type="match status" value="1"/>
</dbReference>
<dbReference type="Pfam" id="PF00239">
    <property type="entry name" value="Resolvase"/>
    <property type="match status" value="1"/>
</dbReference>
<evidence type="ECO:0000256" key="2">
    <source>
        <dbReference type="ARBA" id="ARBA00023125"/>
    </source>
</evidence>
<evidence type="ECO:0000259" key="6">
    <source>
        <dbReference type="PROSITE" id="PS51736"/>
    </source>
</evidence>
<keyword evidence="1" id="KW-0229">DNA integration</keyword>
<reference evidence="8 9" key="1">
    <citation type="submission" date="2016-11" db="EMBL/GenBank/DDBJ databases">
        <title>Whole genomes of Flavobacteriaceae.</title>
        <authorList>
            <person name="Stine C."/>
            <person name="Li C."/>
            <person name="Tadesse D."/>
        </authorList>
    </citation>
    <scope>NUCLEOTIDE SEQUENCE [LARGE SCALE GENOMIC DNA]</scope>
    <source>
        <strain evidence="8 9">DSM 24704</strain>
    </source>
</reference>
<dbReference type="InterPro" id="IPR038109">
    <property type="entry name" value="DNA_bind_recomb_sf"/>
</dbReference>
<dbReference type="InterPro" id="IPR006119">
    <property type="entry name" value="Resolv_N"/>
</dbReference>
<evidence type="ECO:0000256" key="5">
    <source>
        <dbReference type="PROSITE-ProRule" id="PRU10137"/>
    </source>
</evidence>
<dbReference type="PROSITE" id="PS00397">
    <property type="entry name" value="RECOMBINASES_1"/>
    <property type="match status" value="1"/>
</dbReference>
<dbReference type="EMBL" id="MUGS01000059">
    <property type="protein sequence ID" value="OXE99730.1"/>
    <property type="molecule type" value="Genomic_DNA"/>
</dbReference>
<sequence length="518" mass="60081">MKKIADLYVRVSTDEQADRGYSQRNQEEMLRKYCDINAVEIRHVIYEDHSAKTFNRPQWKKLLADLKKYKNKTDLLLFTKWDRFSRNAGDAYQMISTLRKLGVEPQAIEQPLDLSIPENKMMLAFYLAAPEVENDRRALNTFHGMRRARKEGRYMGIAPIGYINRVKEDGTKYIAFDQPEASILKWAFEELSKGIFNTEQVLHMAKENGLKAGKNHFWRAIRNPLYCGKIEVPKYKDEERTLVRGQHEALISEMLFYKVQDVLDGRSRKYLPKALSAKPFPLRGFFLCPDCGKILTGSISKGRHKYYPYYHCSAGCRYRINSETANEIFIQNLKKYVPIPEIKNIYANVIGDCYKEQIKDVLEEKTKIISQIKDYETRISNARDLLATKQIDASDYRDMKSDYGEMVRRLELKLSGIDDENKDIEELLKAGVENLMKLNEYYENGNWIESRDLLGSIFPENFTISENGFRTARVNEVVHLIYSINRLIGLNKKGTKKNFSSLSQLVAGTGLEPVNKTK</sequence>
<evidence type="ECO:0000256" key="3">
    <source>
        <dbReference type="ARBA" id="ARBA00023172"/>
    </source>
</evidence>
<gene>
    <name evidence="8" type="ORF">B0A64_21095</name>
</gene>
<dbReference type="PANTHER" id="PTHR30461">
    <property type="entry name" value="DNA-INVERTASE FROM LAMBDOID PROPHAGE"/>
    <property type="match status" value="1"/>
</dbReference>
<dbReference type="Gene3D" id="3.40.50.1390">
    <property type="entry name" value="Resolvase, N-terminal catalytic domain"/>
    <property type="match status" value="1"/>
</dbReference>
<dbReference type="SUPFAM" id="SSF53041">
    <property type="entry name" value="Resolvase-like"/>
    <property type="match status" value="1"/>
</dbReference>
<dbReference type="PROSITE" id="PS50890">
    <property type="entry name" value="PUA"/>
    <property type="match status" value="1"/>
</dbReference>
<dbReference type="InterPro" id="IPR006118">
    <property type="entry name" value="Recombinase_CS"/>
</dbReference>
<dbReference type="PROSITE" id="PS51737">
    <property type="entry name" value="RECOMBINASE_DNA_BIND"/>
    <property type="match status" value="1"/>
</dbReference>
<evidence type="ECO:0000256" key="4">
    <source>
        <dbReference type="PIRSR" id="PIRSR606118-50"/>
    </source>
</evidence>
<accession>A0A227NPI9</accession>
<protein>
    <submittedName>
        <fullName evidence="8">Recombinase family protein</fullName>
    </submittedName>
</protein>
<feature type="domain" description="Recombinase" evidence="7">
    <location>
        <begin position="159"/>
        <end position="269"/>
    </location>
</feature>
<dbReference type="Pfam" id="PF13408">
    <property type="entry name" value="Zn_ribbon_recom"/>
    <property type="match status" value="1"/>
</dbReference>
<dbReference type="Pfam" id="PF07508">
    <property type="entry name" value="Recombinase"/>
    <property type="match status" value="1"/>
</dbReference>
<dbReference type="InterPro" id="IPR050639">
    <property type="entry name" value="SSR_resolvase"/>
</dbReference>
<dbReference type="InterPro" id="IPR036162">
    <property type="entry name" value="Resolvase-like_N_sf"/>
</dbReference>
<dbReference type="PROSITE" id="PS51736">
    <property type="entry name" value="RECOMBINASES_3"/>
    <property type="match status" value="1"/>
</dbReference>
<keyword evidence="2" id="KW-0238">DNA-binding</keyword>
<keyword evidence="9" id="KW-1185">Reference proteome</keyword>
<dbReference type="Gene3D" id="3.90.1750.20">
    <property type="entry name" value="Putative Large Serine Recombinase, Chain B, Domain 2"/>
    <property type="match status" value="1"/>
</dbReference>
<proteinExistence type="predicted"/>
<dbReference type="InterPro" id="IPR025827">
    <property type="entry name" value="Zn_ribbon_recom_dom"/>
</dbReference>